<dbReference type="EMBL" id="BARW01001058">
    <property type="protein sequence ID" value="GAI71941.1"/>
    <property type="molecule type" value="Genomic_DNA"/>
</dbReference>
<evidence type="ECO:0000313" key="1">
    <source>
        <dbReference type="EMBL" id="GAI71941.1"/>
    </source>
</evidence>
<comment type="caution">
    <text evidence="1">The sequence shown here is derived from an EMBL/GenBank/DDBJ whole genome shotgun (WGS) entry which is preliminary data.</text>
</comment>
<proteinExistence type="predicted"/>
<gene>
    <name evidence="1" type="ORF">S12H4_03673</name>
    <name evidence="2" type="ORF">S12H4_59398</name>
</gene>
<dbReference type="AlphaFoldDB" id="X1RYF3"/>
<organism evidence="1">
    <name type="scientific">marine sediment metagenome</name>
    <dbReference type="NCBI Taxonomy" id="412755"/>
    <lineage>
        <taxon>unclassified sequences</taxon>
        <taxon>metagenomes</taxon>
        <taxon>ecological metagenomes</taxon>
    </lineage>
</organism>
<dbReference type="EMBL" id="BARW01038804">
    <property type="protein sequence ID" value="GAJ24637.1"/>
    <property type="molecule type" value="Genomic_DNA"/>
</dbReference>
<evidence type="ECO:0000313" key="2">
    <source>
        <dbReference type="EMBL" id="GAJ24637.1"/>
    </source>
</evidence>
<accession>X1RYF3</accession>
<protein>
    <submittedName>
        <fullName evidence="1">Uncharacterized protein</fullName>
    </submittedName>
</protein>
<reference evidence="1" key="1">
    <citation type="journal article" date="2014" name="Front. Microbiol.">
        <title>High frequency of phylogenetically diverse reductive dehalogenase-homologous genes in deep subseafloor sedimentary metagenomes.</title>
        <authorList>
            <person name="Kawai M."/>
            <person name="Futagami T."/>
            <person name="Toyoda A."/>
            <person name="Takaki Y."/>
            <person name="Nishi S."/>
            <person name="Hori S."/>
            <person name="Arai W."/>
            <person name="Tsubouchi T."/>
            <person name="Morono Y."/>
            <person name="Uchiyama I."/>
            <person name="Ito T."/>
            <person name="Fujiyama A."/>
            <person name="Inagaki F."/>
            <person name="Takami H."/>
        </authorList>
    </citation>
    <scope>NUCLEOTIDE SEQUENCE</scope>
    <source>
        <strain evidence="1">Expedition CK06-06</strain>
    </source>
</reference>
<name>X1RYF3_9ZZZZ</name>
<sequence length="71" mass="7925">MSIFCVHILHISGKLIPINKVGKNAITKERSNPGIKMRNTGIPNIFLIENNKLGSSFRKRAVIMTYTPMAV</sequence>